<keyword evidence="3 5" id="KW-0863">Zinc-finger</keyword>
<dbReference type="AlphaFoldDB" id="A0A9N9AV64"/>
<dbReference type="SMART" id="SM00356">
    <property type="entry name" value="ZnF_C3H1"/>
    <property type="match status" value="2"/>
</dbReference>
<dbReference type="Proteomes" id="UP000789831">
    <property type="component" value="Unassembled WGS sequence"/>
</dbReference>
<evidence type="ECO:0000256" key="2">
    <source>
        <dbReference type="ARBA" id="ARBA00022737"/>
    </source>
</evidence>
<evidence type="ECO:0000256" key="5">
    <source>
        <dbReference type="PROSITE-ProRule" id="PRU00723"/>
    </source>
</evidence>
<feature type="zinc finger region" description="C3H1-type" evidence="5">
    <location>
        <begin position="11"/>
        <end position="38"/>
    </location>
</feature>
<dbReference type="InterPro" id="IPR000571">
    <property type="entry name" value="Znf_CCCH"/>
</dbReference>
<dbReference type="OrthoDB" id="411372at2759"/>
<evidence type="ECO:0000259" key="7">
    <source>
        <dbReference type="PROSITE" id="PS50103"/>
    </source>
</evidence>
<sequence length="332" mass="37610">MNNLSLNTTTTSNMTTCRFWLEGACKNGSKCRFAHQYIKNTITSNSNDSSSSNKVICRYWNLGYCRRGITCHFLHPGSERCSAPPKSLPAPYPIKWLQIPNYLPQTKFNFNVSQFNLISKQLCNTKNGDEAKEDGEASEDEEFDQNFNDSFNGVLGLVEHEQDHEEHSCNDSDQSDKDIEIKEEEEDSLANASESGSDISESRVEVDTNSDNNDESIDGYQESNELLAEDESQSHPIINGRLDNTDKEPYERVIDVSETSSSDSEEYDHSLSNLTITESEVYHPFDAFNGSLKSLKVASKVEEMDVDEETEGEQENDTLEIELDDDQFEEYE</sequence>
<keyword evidence="2" id="KW-0677">Repeat</keyword>
<keyword evidence="1 5" id="KW-0479">Metal-binding</keyword>
<feature type="zinc finger region" description="C3H1-type" evidence="5">
    <location>
        <begin position="51"/>
        <end position="78"/>
    </location>
</feature>
<name>A0A9N9AV64_9GLOM</name>
<proteinExistence type="predicted"/>
<dbReference type="InterPro" id="IPR045877">
    <property type="entry name" value="ZFP36-like"/>
</dbReference>
<dbReference type="Pfam" id="PF18044">
    <property type="entry name" value="zf-CCCH_4"/>
    <property type="match status" value="1"/>
</dbReference>
<keyword evidence="9" id="KW-1185">Reference proteome</keyword>
<feature type="region of interest" description="Disordered" evidence="6">
    <location>
        <begin position="304"/>
        <end position="332"/>
    </location>
</feature>
<feature type="compositionally biased region" description="Polar residues" evidence="6">
    <location>
        <begin position="190"/>
        <end position="199"/>
    </location>
</feature>
<dbReference type="Pfam" id="PF00642">
    <property type="entry name" value="zf-CCCH"/>
    <property type="match status" value="1"/>
</dbReference>
<dbReference type="Gene3D" id="4.10.1000.10">
    <property type="entry name" value="Zinc finger, CCCH-type"/>
    <property type="match status" value="2"/>
</dbReference>
<gene>
    <name evidence="8" type="ORF">AGERDE_LOCUS6232</name>
</gene>
<dbReference type="EMBL" id="CAJVPL010000941">
    <property type="protein sequence ID" value="CAG8541982.1"/>
    <property type="molecule type" value="Genomic_DNA"/>
</dbReference>
<dbReference type="GO" id="GO:0003729">
    <property type="term" value="F:mRNA binding"/>
    <property type="evidence" value="ECO:0007669"/>
    <property type="project" value="InterPro"/>
</dbReference>
<evidence type="ECO:0000256" key="3">
    <source>
        <dbReference type="ARBA" id="ARBA00022771"/>
    </source>
</evidence>
<evidence type="ECO:0000256" key="1">
    <source>
        <dbReference type="ARBA" id="ARBA00022723"/>
    </source>
</evidence>
<comment type="caution">
    <text evidence="8">The sequence shown here is derived from an EMBL/GenBank/DDBJ whole genome shotgun (WGS) entry which is preliminary data.</text>
</comment>
<evidence type="ECO:0000313" key="8">
    <source>
        <dbReference type="EMBL" id="CAG8541982.1"/>
    </source>
</evidence>
<keyword evidence="4 5" id="KW-0862">Zinc</keyword>
<dbReference type="PROSITE" id="PS50103">
    <property type="entry name" value="ZF_C3H1"/>
    <property type="match status" value="2"/>
</dbReference>
<evidence type="ECO:0000256" key="6">
    <source>
        <dbReference type="SAM" id="MobiDB-lite"/>
    </source>
</evidence>
<accession>A0A9N9AV64</accession>
<dbReference type="InterPro" id="IPR041367">
    <property type="entry name" value="Znf-CCCH_4"/>
</dbReference>
<feature type="domain" description="C3H1-type" evidence="7">
    <location>
        <begin position="11"/>
        <end position="38"/>
    </location>
</feature>
<dbReference type="PANTHER" id="PTHR12547:SF18">
    <property type="entry name" value="PROTEIN TIS11"/>
    <property type="match status" value="1"/>
</dbReference>
<dbReference type="PANTHER" id="PTHR12547">
    <property type="entry name" value="CCCH ZINC FINGER/TIS11-RELATED"/>
    <property type="match status" value="1"/>
</dbReference>
<reference evidence="8" key="1">
    <citation type="submission" date="2021-06" db="EMBL/GenBank/DDBJ databases">
        <authorList>
            <person name="Kallberg Y."/>
            <person name="Tangrot J."/>
            <person name="Rosling A."/>
        </authorList>
    </citation>
    <scope>NUCLEOTIDE SEQUENCE</scope>
    <source>
        <strain evidence="8">MT106</strain>
    </source>
</reference>
<organism evidence="8 9">
    <name type="scientific">Ambispora gerdemannii</name>
    <dbReference type="NCBI Taxonomy" id="144530"/>
    <lineage>
        <taxon>Eukaryota</taxon>
        <taxon>Fungi</taxon>
        <taxon>Fungi incertae sedis</taxon>
        <taxon>Mucoromycota</taxon>
        <taxon>Glomeromycotina</taxon>
        <taxon>Glomeromycetes</taxon>
        <taxon>Archaeosporales</taxon>
        <taxon>Ambisporaceae</taxon>
        <taxon>Ambispora</taxon>
    </lineage>
</organism>
<dbReference type="GO" id="GO:0008270">
    <property type="term" value="F:zinc ion binding"/>
    <property type="evidence" value="ECO:0007669"/>
    <property type="project" value="UniProtKB-KW"/>
</dbReference>
<feature type="domain" description="C3H1-type" evidence="7">
    <location>
        <begin position="51"/>
        <end position="78"/>
    </location>
</feature>
<evidence type="ECO:0000313" key="9">
    <source>
        <dbReference type="Proteomes" id="UP000789831"/>
    </source>
</evidence>
<feature type="region of interest" description="Disordered" evidence="6">
    <location>
        <begin position="184"/>
        <end position="251"/>
    </location>
</feature>
<dbReference type="SUPFAM" id="SSF90229">
    <property type="entry name" value="CCCH zinc finger"/>
    <property type="match status" value="2"/>
</dbReference>
<dbReference type="InterPro" id="IPR036855">
    <property type="entry name" value="Znf_CCCH_sf"/>
</dbReference>
<protein>
    <submittedName>
        <fullName evidence="8">3536_t:CDS:1</fullName>
    </submittedName>
</protein>
<evidence type="ECO:0000256" key="4">
    <source>
        <dbReference type="ARBA" id="ARBA00022833"/>
    </source>
</evidence>